<dbReference type="InterPro" id="IPR025949">
    <property type="entry name" value="PapC-like_C"/>
</dbReference>
<dbReference type="Pfam" id="PF13954">
    <property type="entry name" value="PapC_N"/>
    <property type="match status" value="1"/>
</dbReference>
<dbReference type="InterPro" id="IPR000015">
    <property type="entry name" value="Fimb_usher"/>
</dbReference>
<evidence type="ECO:0000256" key="3">
    <source>
        <dbReference type="ARBA" id="ARBA00022448"/>
    </source>
</evidence>
<dbReference type="Proteomes" id="UP000351155">
    <property type="component" value="Unassembled WGS sequence"/>
</dbReference>
<dbReference type="GO" id="GO:0015473">
    <property type="term" value="F:fimbrial usher porin activity"/>
    <property type="evidence" value="ECO:0007669"/>
    <property type="project" value="InterPro"/>
</dbReference>
<dbReference type="PANTHER" id="PTHR30451:SF10">
    <property type="entry name" value="OUTER MEMBRANE USHER PROTEIN YFCU-RELATED"/>
    <property type="match status" value="1"/>
</dbReference>
<feature type="domain" description="PapC-like C-terminal" evidence="11">
    <location>
        <begin position="757"/>
        <end position="814"/>
    </location>
</feature>
<evidence type="ECO:0000256" key="2">
    <source>
        <dbReference type="ARBA" id="ARBA00008064"/>
    </source>
</evidence>
<dbReference type="PANTHER" id="PTHR30451">
    <property type="entry name" value="OUTER MEMBRANE USHER PROTEIN"/>
    <property type="match status" value="1"/>
</dbReference>
<protein>
    <submittedName>
        <fullName evidence="13">Fimbrial biogenesis outer membrane usher protein</fullName>
    </submittedName>
</protein>
<dbReference type="EMBL" id="CAADIW010000005">
    <property type="protein sequence ID" value="VFS14981.1"/>
    <property type="molecule type" value="Genomic_DNA"/>
</dbReference>
<evidence type="ECO:0000256" key="6">
    <source>
        <dbReference type="ARBA" id="ARBA00022729"/>
    </source>
</evidence>
<dbReference type="InterPro" id="IPR025885">
    <property type="entry name" value="PapC_N"/>
</dbReference>
<keyword evidence="7 9" id="KW-0472">Membrane</keyword>
<gene>
    <name evidence="13" type="primary">papC_1</name>
    <name evidence="13" type="ORF">NCTC12126_01055</name>
</gene>
<name>A0A484WTR9_9ENTR</name>
<dbReference type="InterPro" id="IPR018030">
    <property type="entry name" value="Fimbrial_membr_usher_CS"/>
</dbReference>
<dbReference type="InterPro" id="IPR042186">
    <property type="entry name" value="FimD_plug_dom"/>
</dbReference>
<evidence type="ECO:0000313" key="13">
    <source>
        <dbReference type="EMBL" id="VFS14981.1"/>
    </source>
</evidence>
<dbReference type="NCBIfam" id="NF011812">
    <property type="entry name" value="PRK15284.1"/>
    <property type="match status" value="1"/>
</dbReference>
<evidence type="ECO:0000259" key="11">
    <source>
        <dbReference type="Pfam" id="PF13953"/>
    </source>
</evidence>
<sequence length="857" mass="94701">MMGFIFTHKLPWRPARLTLFVVINIMALPLPGNAGDIEFNTDILDIKDKANIDLSRFSQAGYIMPGHYTMVMRINKDELPDQSIDWVEPENNPRGSEPCLTPELVRNIGFRPDAQQKLTWTHQGRCLNLTSLPGLEARGDLGTSTLYLSIPQAYLEYRAPNWDPPSLWDDGLGGVLFDYYASAQTRHDNRNGDSNTLNGNGTVGANLGAWRLRADWQGRYNRENSGRSASGWDWSRYYAYRALPQLGARLMLGETSLYSDIFDSFRFTGGSLQSDDNMLPPNLRGYAPEISGVAKTNARVIISQQGRVIQETQVAAGPFRIQDLNEMVSGEIDVRVEEQDGAVQTFKVNTASVPYLTRPGRVRYKASSGRPSDFNHHADGPLFATGEFSWGINNGWSLYGGGVGSDEYNAVALGIGRDLLALGALSLDVTQSSTELKNENRRLRGESYRLSYSKRFDETDSQVTFAGYRFSAKDFMSMGEFLDARRYGMREGNDKEMYTVTFNQQLRDLGLSAYVNYSHQTYWDRPANDRYTLTMSRYFDLGRFRNLSLSATMYRNRYYGNSDDGMYLSLSLPWGNSGSLSYNSTLSRDNNTHQVSYYDRINERDNYQISTGLSESGGVASGYYTHNADFAQVTGNASYQAGRYSSLSLSMQGGATATSKGAALHRTSMPGGTRMMLDTDGVPDIPVRGDGSTTRTNWYGKAVVADISSYYRNRMSIDLDTLPDDAEATRSVIQATLTEGAIGYRKFDVVSGSKAMATLRLVDGSSPPFGATVQNDKGQNVGIVSDDGSVYLSGIQPGGAMTVQWDGNTRCTLSLPARLPSDLGHGLLLPCHPTEGSVQRDLSMNSADINKQNGTGE</sequence>
<evidence type="ECO:0000256" key="10">
    <source>
        <dbReference type="SAM" id="MobiDB-lite"/>
    </source>
</evidence>
<comment type="subcellular location">
    <subcellularLocation>
        <location evidence="1 9">Cell outer membrane</location>
        <topology evidence="1 9">Multi-pass membrane protein</topology>
    </subcellularLocation>
</comment>
<keyword evidence="5 9" id="KW-0812">Transmembrane</keyword>
<keyword evidence="8 9" id="KW-0998">Cell outer membrane</keyword>
<keyword evidence="9" id="KW-1029">Fimbrium biogenesis</keyword>
<reference evidence="13 14" key="1">
    <citation type="submission" date="2019-03" db="EMBL/GenBank/DDBJ databases">
        <authorList>
            <consortium name="Pathogen Informatics"/>
        </authorList>
    </citation>
    <scope>NUCLEOTIDE SEQUENCE [LARGE SCALE GENOMIC DNA]</scope>
    <source>
        <strain evidence="13 14">NCTC12126</strain>
    </source>
</reference>
<evidence type="ECO:0000259" key="12">
    <source>
        <dbReference type="Pfam" id="PF13954"/>
    </source>
</evidence>
<dbReference type="PROSITE" id="PS01151">
    <property type="entry name" value="FIMBRIAL_USHER"/>
    <property type="match status" value="1"/>
</dbReference>
<evidence type="ECO:0000256" key="9">
    <source>
        <dbReference type="RuleBase" id="RU003884"/>
    </source>
</evidence>
<accession>A0A484WTR9</accession>
<keyword evidence="3 9" id="KW-0813">Transport</keyword>
<proteinExistence type="inferred from homology"/>
<evidence type="ECO:0000256" key="5">
    <source>
        <dbReference type="ARBA" id="ARBA00022692"/>
    </source>
</evidence>
<feature type="domain" description="PapC N-terminal" evidence="12">
    <location>
        <begin position="38"/>
        <end position="182"/>
    </location>
</feature>
<dbReference type="GO" id="GO:0009297">
    <property type="term" value="P:pilus assembly"/>
    <property type="evidence" value="ECO:0007669"/>
    <property type="project" value="InterPro"/>
</dbReference>
<keyword evidence="6" id="KW-0732">Signal</keyword>
<comment type="similarity">
    <text evidence="2 9">Belongs to the fimbrial export usher family.</text>
</comment>
<dbReference type="SUPFAM" id="SSF141729">
    <property type="entry name" value="FimD N-terminal domain-like"/>
    <property type="match status" value="1"/>
</dbReference>
<evidence type="ECO:0000313" key="14">
    <source>
        <dbReference type="Proteomes" id="UP000351155"/>
    </source>
</evidence>
<keyword evidence="4" id="KW-1134">Transmembrane beta strand</keyword>
<dbReference type="Gene3D" id="3.10.20.410">
    <property type="match status" value="1"/>
</dbReference>
<evidence type="ECO:0000256" key="4">
    <source>
        <dbReference type="ARBA" id="ARBA00022452"/>
    </source>
</evidence>
<evidence type="ECO:0000256" key="8">
    <source>
        <dbReference type="ARBA" id="ARBA00023237"/>
    </source>
</evidence>
<dbReference type="Pfam" id="PF00577">
    <property type="entry name" value="Usher"/>
    <property type="match status" value="1"/>
</dbReference>
<dbReference type="Pfam" id="PF13953">
    <property type="entry name" value="PapC_C"/>
    <property type="match status" value="1"/>
</dbReference>
<dbReference type="FunFam" id="2.60.40.3110:FF:000001">
    <property type="entry name" value="Putative fimbrial outer membrane usher"/>
    <property type="match status" value="1"/>
</dbReference>
<dbReference type="InterPro" id="IPR037224">
    <property type="entry name" value="PapC_N_sf"/>
</dbReference>
<organism evidence="13 14">
    <name type="scientific">Enterobacter cancerogenus</name>
    <dbReference type="NCBI Taxonomy" id="69218"/>
    <lineage>
        <taxon>Bacteria</taxon>
        <taxon>Pseudomonadati</taxon>
        <taxon>Pseudomonadota</taxon>
        <taxon>Gammaproteobacteria</taxon>
        <taxon>Enterobacterales</taxon>
        <taxon>Enterobacteriaceae</taxon>
        <taxon>Enterobacter</taxon>
        <taxon>Enterobacter cloacae complex</taxon>
    </lineage>
</organism>
<dbReference type="AlphaFoldDB" id="A0A484WTR9"/>
<evidence type="ECO:0000256" key="7">
    <source>
        <dbReference type="ARBA" id="ARBA00023136"/>
    </source>
</evidence>
<evidence type="ECO:0000256" key="1">
    <source>
        <dbReference type="ARBA" id="ARBA00004571"/>
    </source>
</evidence>
<dbReference type="InterPro" id="IPR043142">
    <property type="entry name" value="PapC-like_C_sf"/>
</dbReference>
<dbReference type="GO" id="GO:0009279">
    <property type="term" value="C:cell outer membrane"/>
    <property type="evidence" value="ECO:0007669"/>
    <property type="project" value="UniProtKB-SubCell"/>
</dbReference>
<dbReference type="Gene3D" id="2.60.40.2070">
    <property type="match status" value="1"/>
</dbReference>
<dbReference type="Gene3D" id="2.60.40.3110">
    <property type="match status" value="1"/>
</dbReference>
<dbReference type="Gene3D" id="2.60.40.2610">
    <property type="entry name" value="Outer membrane usher protein FimD, plug domain"/>
    <property type="match status" value="1"/>
</dbReference>
<feature type="region of interest" description="Disordered" evidence="10">
    <location>
        <begin position="836"/>
        <end position="857"/>
    </location>
</feature>